<dbReference type="Proteomes" id="UP000487882">
    <property type="component" value="Unassembled WGS sequence"/>
</dbReference>
<dbReference type="GO" id="GO:0003700">
    <property type="term" value="F:DNA-binding transcription factor activity"/>
    <property type="evidence" value="ECO:0007669"/>
    <property type="project" value="TreeGrafter"/>
</dbReference>
<dbReference type="SUPFAM" id="SSF47413">
    <property type="entry name" value="lambda repressor-like DNA-binding domains"/>
    <property type="match status" value="1"/>
</dbReference>
<sequence length="368" mass="40004">MWRACCNLDKLETLTLTHLSASNDGIEVGVAGIKDVAARAGVSISTVSYVVSGKRKIKDETRERIYQAALELGYAPVVNAVNESKHCTHVLAVSSPLRPYTDVSNYAAFFFALATAAKKYGYDLLLLMHEAGDHEMQRVAEDRIVDGIFLLDVLLSDSRTEIAASLNIPVVSIGCANNTSAVYSVDLDFAGMGREAIEKAYLLGHRHIMLYCPGRHAFIEGSNFLVRFTDAAMQRAEELGVTVTRKFAPGKTIDDVNLTIDEAFGEDPQISAIICEESVSVGAIIASLNRRGLRVPEDISLMAACVGGSSSRLADELPMNPNAVCERAVEIMIAALRGERHDVGYVELLPAEYHARGTMIARKLPTRN</sequence>
<proteinExistence type="predicted"/>
<keyword evidence="1" id="KW-0805">Transcription regulation</keyword>
<name>A0A7K1J6R8_9BIFI</name>
<dbReference type="PANTHER" id="PTHR30146:SF153">
    <property type="entry name" value="LACTOSE OPERON REPRESSOR"/>
    <property type="match status" value="1"/>
</dbReference>
<evidence type="ECO:0000259" key="4">
    <source>
        <dbReference type="PROSITE" id="PS50932"/>
    </source>
</evidence>
<keyword evidence="3" id="KW-0804">Transcription</keyword>
<dbReference type="InterPro" id="IPR028082">
    <property type="entry name" value="Peripla_BP_I"/>
</dbReference>
<dbReference type="PANTHER" id="PTHR30146">
    <property type="entry name" value="LACI-RELATED TRANSCRIPTIONAL REPRESSOR"/>
    <property type="match status" value="1"/>
</dbReference>
<dbReference type="Gene3D" id="3.40.50.2300">
    <property type="match status" value="2"/>
</dbReference>
<reference evidence="5 6" key="1">
    <citation type="submission" date="2019-09" db="EMBL/GenBank/DDBJ databases">
        <title>Bifidobacterium canis sp. nov., isolated from the digestive tract of German Shepherd dog puppy.</title>
        <authorList>
            <person name="Bunesova V."/>
        </authorList>
    </citation>
    <scope>NUCLEOTIDE SEQUENCE [LARGE SCALE GENOMIC DNA]</scope>
    <source>
        <strain evidence="5 6">GSD1FS</strain>
    </source>
</reference>
<dbReference type="InterPro" id="IPR046335">
    <property type="entry name" value="LacI/GalR-like_sensor"/>
</dbReference>
<evidence type="ECO:0000313" key="6">
    <source>
        <dbReference type="Proteomes" id="UP000487882"/>
    </source>
</evidence>
<dbReference type="AlphaFoldDB" id="A0A7K1J6R8"/>
<dbReference type="InterPro" id="IPR000843">
    <property type="entry name" value="HTH_LacI"/>
</dbReference>
<evidence type="ECO:0000256" key="1">
    <source>
        <dbReference type="ARBA" id="ARBA00023015"/>
    </source>
</evidence>
<feature type="domain" description="HTH lacI-type" evidence="4">
    <location>
        <begin position="31"/>
        <end position="85"/>
    </location>
</feature>
<organism evidence="5 6">
    <name type="scientific">Bifidobacterium canis</name>
    <dbReference type="NCBI Taxonomy" id="2610880"/>
    <lineage>
        <taxon>Bacteria</taxon>
        <taxon>Bacillati</taxon>
        <taxon>Actinomycetota</taxon>
        <taxon>Actinomycetes</taxon>
        <taxon>Bifidobacteriales</taxon>
        <taxon>Bifidobacteriaceae</taxon>
        <taxon>Bifidobacterium</taxon>
    </lineage>
</organism>
<dbReference type="CDD" id="cd01392">
    <property type="entry name" value="HTH_LacI"/>
    <property type="match status" value="1"/>
</dbReference>
<dbReference type="PROSITE" id="PS50932">
    <property type="entry name" value="HTH_LACI_2"/>
    <property type="match status" value="1"/>
</dbReference>
<dbReference type="PROSITE" id="PS00356">
    <property type="entry name" value="HTH_LACI_1"/>
    <property type="match status" value="1"/>
</dbReference>
<comment type="caution">
    <text evidence="5">The sequence shown here is derived from an EMBL/GenBank/DDBJ whole genome shotgun (WGS) entry which is preliminary data.</text>
</comment>
<evidence type="ECO:0000256" key="2">
    <source>
        <dbReference type="ARBA" id="ARBA00023125"/>
    </source>
</evidence>
<dbReference type="GO" id="GO:0000976">
    <property type="term" value="F:transcription cis-regulatory region binding"/>
    <property type="evidence" value="ECO:0007669"/>
    <property type="project" value="TreeGrafter"/>
</dbReference>
<dbReference type="SUPFAM" id="SSF53822">
    <property type="entry name" value="Periplasmic binding protein-like I"/>
    <property type="match status" value="1"/>
</dbReference>
<evidence type="ECO:0000313" key="5">
    <source>
        <dbReference type="EMBL" id="MUH60277.1"/>
    </source>
</evidence>
<dbReference type="InterPro" id="IPR010982">
    <property type="entry name" value="Lambda_DNA-bd_dom_sf"/>
</dbReference>
<gene>
    <name evidence="5" type="ORF">GSD1FS_1642</name>
</gene>
<protein>
    <submittedName>
        <fullName evidence="5">LacI family transcriptional regulator</fullName>
    </submittedName>
</protein>
<accession>A0A7K1J6R8</accession>
<dbReference type="Gene3D" id="1.10.260.40">
    <property type="entry name" value="lambda repressor-like DNA-binding domains"/>
    <property type="match status" value="1"/>
</dbReference>
<dbReference type="Pfam" id="PF13377">
    <property type="entry name" value="Peripla_BP_3"/>
    <property type="match status" value="1"/>
</dbReference>
<dbReference type="SMART" id="SM00354">
    <property type="entry name" value="HTH_LACI"/>
    <property type="match status" value="1"/>
</dbReference>
<evidence type="ECO:0000256" key="3">
    <source>
        <dbReference type="ARBA" id="ARBA00023163"/>
    </source>
</evidence>
<dbReference type="EMBL" id="WNLP01000009">
    <property type="protein sequence ID" value="MUH60277.1"/>
    <property type="molecule type" value="Genomic_DNA"/>
</dbReference>
<keyword evidence="2" id="KW-0238">DNA-binding</keyword>
<keyword evidence="6" id="KW-1185">Reference proteome</keyword>
<dbReference type="Pfam" id="PF00356">
    <property type="entry name" value="LacI"/>
    <property type="match status" value="1"/>
</dbReference>